<evidence type="ECO:0000313" key="3">
    <source>
        <dbReference type="RefSeq" id="XP_003744209.1"/>
    </source>
</evidence>
<dbReference type="RefSeq" id="XP_003744209.1">
    <property type="nucleotide sequence ID" value="XM_003744161.2"/>
</dbReference>
<proteinExistence type="predicted"/>
<name>A0AAJ6QUE3_9ACAR</name>
<keyword evidence="2" id="KW-1185">Reference proteome</keyword>
<dbReference type="AlphaFoldDB" id="A0AAJ6QUE3"/>
<protein>
    <submittedName>
        <fullName evidence="3">Myosin heavy chain, fast skeletal muscle</fullName>
    </submittedName>
</protein>
<evidence type="ECO:0000313" key="2">
    <source>
        <dbReference type="Proteomes" id="UP000694867"/>
    </source>
</evidence>
<dbReference type="Proteomes" id="UP000694867">
    <property type="component" value="Unplaced"/>
</dbReference>
<sequence>MDRLDVQIKLVAECSQSLNSKFMEDFNQVAEEALRVQTQINHRIKDLHSGFFDQHSNLSSELRELNRIRTTLEDACVLMTKSLLGIEADSSTEKLEKEISNRVKELEEDRAKLNEMQKALELREECVRERLNHLEEMRRQQRKRLQGELDSSYLGLFRSLKRLRSEFEETYTCEEVATSLALDTEKKAAEKAHAACKKMFRSAENRVRRMEAVRRKRLAAFRSTLDELDQQLADTEDTPFEDGSGENSAANFV</sequence>
<feature type="coiled-coil region" evidence="1">
    <location>
        <begin position="55"/>
        <end position="144"/>
    </location>
</feature>
<evidence type="ECO:0000256" key="1">
    <source>
        <dbReference type="SAM" id="Coils"/>
    </source>
</evidence>
<gene>
    <name evidence="3" type="primary">LOC100903174</name>
</gene>
<dbReference type="GeneID" id="100903174"/>
<organism evidence="2 3">
    <name type="scientific">Galendromus occidentalis</name>
    <name type="common">western predatory mite</name>
    <dbReference type="NCBI Taxonomy" id="34638"/>
    <lineage>
        <taxon>Eukaryota</taxon>
        <taxon>Metazoa</taxon>
        <taxon>Ecdysozoa</taxon>
        <taxon>Arthropoda</taxon>
        <taxon>Chelicerata</taxon>
        <taxon>Arachnida</taxon>
        <taxon>Acari</taxon>
        <taxon>Parasitiformes</taxon>
        <taxon>Mesostigmata</taxon>
        <taxon>Gamasina</taxon>
        <taxon>Phytoseioidea</taxon>
        <taxon>Phytoseiidae</taxon>
        <taxon>Typhlodrominae</taxon>
        <taxon>Galendromus</taxon>
    </lineage>
</organism>
<keyword evidence="1" id="KW-0175">Coiled coil</keyword>
<reference evidence="3" key="1">
    <citation type="submission" date="2025-08" db="UniProtKB">
        <authorList>
            <consortium name="RefSeq"/>
        </authorList>
    </citation>
    <scope>IDENTIFICATION</scope>
</reference>
<accession>A0AAJ6QUE3</accession>
<dbReference type="KEGG" id="goe:100903174"/>